<organism evidence="1 2">
    <name type="scientific">Exidia glandulosa HHB12029</name>
    <dbReference type="NCBI Taxonomy" id="1314781"/>
    <lineage>
        <taxon>Eukaryota</taxon>
        <taxon>Fungi</taxon>
        <taxon>Dikarya</taxon>
        <taxon>Basidiomycota</taxon>
        <taxon>Agaricomycotina</taxon>
        <taxon>Agaricomycetes</taxon>
        <taxon>Auriculariales</taxon>
        <taxon>Exidiaceae</taxon>
        <taxon>Exidia</taxon>
    </lineage>
</organism>
<proteinExistence type="predicted"/>
<dbReference type="OrthoDB" id="2998253at2759"/>
<dbReference type="Proteomes" id="UP000077266">
    <property type="component" value="Unassembled WGS sequence"/>
</dbReference>
<accession>A0A165KWP9</accession>
<keyword evidence="2" id="KW-1185">Reference proteome</keyword>
<gene>
    <name evidence="1" type="ORF">EXIGLDRAFT_833140</name>
</gene>
<name>A0A165KWP9_EXIGL</name>
<dbReference type="EMBL" id="KV425935">
    <property type="protein sequence ID" value="KZV97006.1"/>
    <property type="molecule type" value="Genomic_DNA"/>
</dbReference>
<dbReference type="AlphaFoldDB" id="A0A165KWP9"/>
<evidence type="ECO:0008006" key="3">
    <source>
        <dbReference type="Google" id="ProtNLM"/>
    </source>
</evidence>
<reference evidence="1 2" key="1">
    <citation type="journal article" date="2016" name="Mol. Biol. Evol.">
        <title>Comparative Genomics of Early-Diverging Mushroom-Forming Fungi Provides Insights into the Origins of Lignocellulose Decay Capabilities.</title>
        <authorList>
            <person name="Nagy L.G."/>
            <person name="Riley R."/>
            <person name="Tritt A."/>
            <person name="Adam C."/>
            <person name="Daum C."/>
            <person name="Floudas D."/>
            <person name="Sun H."/>
            <person name="Yadav J.S."/>
            <person name="Pangilinan J."/>
            <person name="Larsson K.H."/>
            <person name="Matsuura K."/>
            <person name="Barry K."/>
            <person name="Labutti K."/>
            <person name="Kuo R."/>
            <person name="Ohm R.A."/>
            <person name="Bhattacharya S.S."/>
            <person name="Shirouzu T."/>
            <person name="Yoshinaga Y."/>
            <person name="Martin F.M."/>
            <person name="Grigoriev I.V."/>
            <person name="Hibbett D.S."/>
        </authorList>
    </citation>
    <scope>NUCLEOTIDE SEQUENCE [LARGE SCALE GENOMIC DNA]</scope>
    <source>
        <strain evidence="1 2">HHB12029</strain>
    </source>
</reference>
<protein>
    <recommendedName>
        <fullName evidence="3">F-box domain-containing protein</fullName>
    </recommendedName>
</protein>
<evidence type="ECO:0000313" key="2">
    <source>
        <dbReference type="Proteomes" id="UP000077266"/>
    </source>
</evidence>
<evidence type="ECO:0000313" key="1">
    <source>
        <dbReference type="EMBL" id="KZV97006.1"/>
    </source>
</evidence>
<dbReference type="InParanoid" id="A0A165KWP9"/>
<sequence length="522" mass="57657">MRSYHGPGSSAPIEMLQDDLLSMIFLTACEPPSHRFAPYSSWKGNVVLSHVCRRWRYHALSLPMLWRTLRWEPGMHVEYALAILERSARAKISISIRFADLPNRPLSATEISDGHTVFRAATQQTHLGRTKEFTLDLTPDAWDEHTFAPLVCTETPLSMPALESLCIYLWDDALASIRPIRIRAFDLRYITLDACEVVSWGMLSGTSTTRVSVGGFTLKLSDIATLLEFAPNLDDLCIGSTICPTSIHNDLGPEELARIRARLSVPPHAGHRLTNLDAQSVVAPGLALLCQVLPAQLRVPNIALMQNTSMHGDDGWSEFLAISRMGTVSEIDIHACAKLVTLSSAEAKTTRILHSSRLRPATVIRGLVNAHLPMWDTVVVLSIDVLEWCVLVNPLCEAGIHLLRTLRDLTLNVDQSELSARAPPITEAPTRGWLELPALKQVHIGVCGTLSPSSALVILLAVVVDPIIQGLGQDVDGALHCRTRNESLRTAFRERCEELARDEGLPIIERIRDVARRLSLLA</sequence>